<dbReference type="InterPro" id="IPR017941">
    <property type="entry name" value="Rieske_2Fe-2S"/>
</dbReference>
<evidence type="ECO:0000256" key="6">
    <source>
        <dbReference type="ARBA" id="ARBA00023014"/>
    </source>
</evidence>
<dbReference type="Gene3D" id="2.102.10.10">
    <property type="entry name" value="Rieske [2Fe-2S] iron-sulphur domain"/>
    <property type="match status" value="1"/>
</dbReference>
<dbReference type="Gene3D" id="3.90.380.10">
    <property type="entry name" value="Naphthalene 1,2-dioxygenase Alpha Subunit, Chain A, domain 1"/>
    <property type="match status" value="1"/>
</dbReference>
<keyword evidence="4" id="KW-0560">Oxidoreductase</keyword>
<evidence type="ECO:0000256" key="4">
    <source>
        <dbReference type="ARBA" id="ARBA00023002"/>
    </source>
</evidence>
<dbReference type="PANTHER" id="PTHR43756:SF5">
    <property type="entry name" value="CHOLINE MONOOXYGENASE, CHLOROPLASTIC"/>
    <property type="match status" value="1"/>
</dbReference>
<gene>
    <name evidence="8" type="ordered locus">XALc_1402</name>
</gene>
<dbReference type="InterPro" id="IPR001663">
    <property type="entry name" value="Rng_hydr_dOase-A"/>
</dbReference>
<dbReference type="Pfam" id="PF00848">
    <property type="entry name" value="Ring_hydroxyl_A"/>
    <property type="match status" value="1"/>
</dbReference>
<organism evidence="8 9">
    <name type="scientific">Xanthomonas albilineans (strain GPE PC73 / CFBP 7063)</name>
    <dbReference type="NCBI Taxonomy" id="380358"/>
    <lineage>
        <taxon>Bacteria</taxon>
        <taxon>Pseudomonadati</taxon>
        <taxon>Pseudomonadota</taxon>
        <taxon>Gammaproteobacteria</taxon>
        <taxon>Lysobacterales</taxon>
        <taxon>Lysobacteraceae</taxon>
        <taxon>Xanthomonas</taxon>
    </lineage>
</organism>
<dbReference type="AlphaFoldDB" id="D2UDA5"/>
<evidence type="ECO:0000256" key="5">
    <source>
        <dbReference type="ARBA" id="ARBA00023004"/>
    </source>
</evidence>
<dbReference type="CDD" id="cd00680">
    <property type="entry name" value="RHO_alpha_C"/>
    <property type="match status" value="1"/>
</dbReference>
<dbReference type="InterPro" id="IPR015879">
    <property type="entry name" value="Ring_hydroxy_dOase_asu_C_dom"/>
</dbReference>
<dbReference type="STRING" id="380358.XALC_1402"/>
<comment type="cofactor">
    <cofactor evidence="1">
        <name>Fe cation</name>
        <dbReference type="ChEBI" id="CHEBI:24875"/>
    </cofactor>
</comment>
<dbReference type="Proteomes" id="UP000001890">
    <property type="component" value="Chromosome"/>
</dbReference>
<dbReference type="eggNOG" id="COG4638">
    <property type="taxonomic scope" value="Bacteria"/>
</dbReference>
<name>D2UDA5_XANAP</name>
<feature type="domain" description="Rieske" evidence="7">
    <location>
        <begin position="29"/>
        <end position="124"/>
    </location>
</feature>
<dbReference type="SUPFAM" id="SSF50022">
    <property type="entry name" value="ISP domain"/>
    <property type="match status" value="1"/>
</dbReference>
<dbReference type="EMBL" id="FP565176">
    <property type="protein sequence ID" value="CBA15909.1"/>
    <property type="molecule type" value="Genomic_DNA"/>
</dbReference>
<keyword evidence="2" id="KW-0001">2Fe-2S</keyword>
<protein>
    <submittedName>
        <fullName evidence="8">Putative rieske 2fe-2s family oxidoreductase protein</fullName>
    </submittedName>
</protein>
<accession>D2UDA5</accession>
<keyword evidence="3" id="KW-0479">Metal-binding</keyword>
<evidence type="ECO:0000259" key="7">
    <source>
        <dbReference type="PROSITE" id="PS51296"/>
    </source>
</evidence>
<dbReference type="InterPro" id="IPR036922">
    <property type="entry name" value="Rieske_2Fe-2S_sf"/>
</dbReference>
<keyword evidence="9" id="KW-1185">Reference proteome</keyword>
<evidence type="ECO:0000313" key="9">
    <source>
        <dbReference type="Proteomes" id="UP000001890"/>
    </source>
</evidence>
<proteinExistence type="predicted"/>
<dbReference type="Pfam" id="PF00355">
    <property type="entry name" value="Rieske"/>
    <property type="match status" value="1"/>
</dbReference>
<dbReference type="GeneID" id="57876707"/>
<evidence type="ECO:0000256" key="1">
    <source>
        <dbReference type="ARBA" id="ARBA00001962"/>
    </source>
</evidence>
<dbReference type="PATRIC" id="fig|29447.3.peg.1392"/>
<dbReference type="RefSeq" id="WP_012915913.1">
    <property type="nucleotide sequence ID" value="NC_013722.1"/>
</dbReference>
<dbReference type="SUPFAM" id="SSF55961">
    <property type="entry name" value="Bet v1-like"/>
    <property type="match status" value="1"/>
</dbReference>
<sequence length="379" mass="43679">MPRHALDATHYTSPDTFRLEQQRLFGRLWIFVGFASLVRERNQFFARQVAGVPVLVQRTDAGIRAFLNQCPHRQSAIQSEPHGKRPLVCPYHAWSFGAEGELRGLPNSGLYQFTAEEKAGICLTKLHLQQVGELLFVNLAEQPLPLEEQFAPEFLENLRVASSHLDSQIIYSCHRVRYNWKLNMENVKDYNHLPFIHPKTFNPLMTATPKSSAQVERPAEVPSVVEQLLQAGHAPTLDALSFPAKAEMADHDNWYRPLCERYGEDSAFYNWFLYPNVNLYSVRGDSFVLQQYDPISPHETDYHLWVATARRKNERTDFTALLSTLIRIEHQVIAEDTAVLERLQAHLGPHSPPSMHGDYETELVRQHLWYRTNVLEEAR</sequence>
<dbReference type="PANTHER" id="PTHR43756">
    <property type="entry name" value="CHOLINE MONOOXYGENASE, CHLOROPLASTIC"/>
    <property type="match status" value="1"/>
</dbReference>
<keyword evidence="5" id="KW-0408">Iron</keyword>
<evidence type="ECO:0000256" key="3">
    <source>
        <dbReference type="ARBA" id="ARBA00022723"/>
    </source>
</evidence>
<dbReference type="CDD" id="cd03469">
    <property type="entry name" value="Rieske_RO_Alpha_N"/>
    <property type="match status" value="1"/>
</dbReference>
<evidence type="ECO:0000256" key="2">
    <source>
        <dbReference type="ARBA" id="ARBA00022714"/>
    </source>
</evidence>
<dbReference type="GO" id="GO:0016491">
    <property type="term" value="F:oxidoreductase activity"/>
    <property type="evidence" value="ECO:0007669"/>
    <property type="project" value="UniProtKB-KW"/>
</dbReference>
<dbReference type="GO" id="GO:0051537">
    <property type="term" value="F:2 iron, 2 sulfur cluster binding"/>
    <property type="evidence" value="ECO:0007669"/>
    <property type="project" value="UniProtKB-KW"/>
</dbReference>
<dbReference type="PRINTS" id="PR00090">
    <property type="entry name" value="RNGDIOXGNASE"/>
</dbReference>
<evidence type="ECO:0000313" key="8">
    <source>
        <dbReference type="EMBL" id="CBA15909.1"/>
    </source>
</evidence>
<reference evidence="8 9" key="1">
    <citation type="journal article" date="2009" name="BMC Genomics">
        <title>The complete genome sequence of Xanthomonas albilineans provides new insights into the reductive genome evolution of the xylem-limited Xanthomonadaceae.</title>
        <authorList>
            <person name="Pieretti I."/>
            <person name="Royer M."/>
            <person name="Barbe V."/>
            <person name="Carrere S."/>
            <person name="Koebnik R."/>
            <person name="Cociancich S."/>
            <person name="Couloux A."/>
            <person name="Darrasse A."/>
            <person name="Gouzy J."/>
            <person name="Jacques M.A."/>
            <person name="Lauber E."/>
            <person name="Manceau C."/>
            <person name="Mangenot S."/>
            <person name="Poussier S."/>
            <person name="Segurens B."/>
            <person name="Szurek B."/>
            <person name="Verdier V."/>
            <person name="Arlat M."/>
            <person name="Rott P."/>
        </authorList>
    </citation>
    <scope>NUCLEOTIDE SEQUENCE [LARGE SCALE GENOMIC DNA]</scope>
    <source>
        <strain evidence="9">GPE PC73 / CFBP 7063</strain>
    </source>
</reference>
<keyword evidence="6" id="KW-0411">Iron-sulfur</keyword>
<dbReference type="PROSITE" id="PS51296">
    <property type="entry name" value="RIESKE"/>
    <property type="match status" value="1"/>
</dbReference>
<dbReference type="OrthoDB" id="9769355at2"/>
<dbReference type="KEGG" id="xal:XALC_1402"/>
<dbReference type="GO" id="GO:0005506">
    <property type="term" value="F:iron ion binding"/>
    <property type="evidence" value="ECO:0007669"/>
    <property type="project" value="InterPro"/>
</dbReference>